<sequence length="200" mass="23539">MLQRFHHVDLQRRTTIRAAVASGVPSTTLFRCLKQAKLRSYKNVTRPMLTVDSLKARIKFCLADTSINKYRDMMDMVHVDHKYFFLTVVKRRFIILHDEPEPTRKLKKKRHIMKVMMLAAVARLRYNAAEELVSATTEAYWKLPEETLNNIFLSLQCAVESCIREQGENTYKLAHMEKAKLRREGRLPWSIPTLSRLYVR</sequence>
<dbReference type="PANTHER" id="PTHR47169:SF4">
    <property type="entry name" value="TRANSPOSASE TC1-LIKE DOMAIN-CONTAINING PROTEIN"/>
    <property type="match status" value="1"/>
</dbReference>
<keyword evidence="2" id="KW-1185">Reference proteome</keyword>
<reference evidence="2" key="1">
    <citation type="journal article" date="2006" name="Science">
        <title>Phytophthora genome sequences uncover evolutionary origins and mechanisms of pathogenesis.</title>
        <authorList>
            <person name="Tyler B.M."/>
            <person name="Tripathy S."/>
            <person name="Zhang X."/>
            <person name="Dehal P."/>
            <person name="Jiang R.H."/>
            <person name="Aerts A."/>
            <person name="Arredondo F.D."/>
            <person name="Baxter L."/>
            <person name="Bensasson D."/>
            <person name="Beynon J.L."/>
            <person name="Chapman J."/>
            <person name="Damasceno C.M."/>
            <person name="Dorrance A.E."/>
            <person name="Dou D."/>
            <person name="Dickerman A.W."/>
            <person name="Dubchak I.L."/>
            <person name="Garbelotto M."/>
            <person name="Gijzen M."/>
            <person name="Gordon S.G."/>
            <person name="Govers F."/>
            <person name="Grunwald N.J."/>
            <person name="Huang W."/>
            <person name="Ivors K.L."/>
            <person name="Jones R.W."/>
            <person name="Kamoun S."/>
            <person name="Krampis K."/>
            <person name="Lamour K.H."/>
            <person name="Lee M.K."/>
            <person name="McDonald W.H."/>
            <person name="Medina M."/>
            <person name="Meijer H.J."/>
            <person name="Nordberg E.K."/>
            <person name="Maclean D.J."/>
            <person name="Ospina-Giraldo M.D."/>
            <person name="Morris P.F."/>
            <person name="Phuntumart V."/>
            <person name="Putnam N.H."/>
            <person name="Rash S."/>
            <person name="Rose J.K."/>
            <person name="Sakihama Y."/>
            <person name="Salamov A.A."/>
            <person name="Savidor A."/>
            <person name="Scheuring C.F."/>
            <person name="Smith B.M."/>
            <person name="Sobral B.W."/>
            <person name="Terry A."/>
            <person name="Torto-Alalibo T.A."/>
            <person name="Win J."/>
            <person name="Xu Z."/>
            <person name="Zhang H."/>
            <person name="Grigoriev I.V."/>
            <person name="Rokhsar D.S."/>
            <person name="Boore J.L."/>
        </authorList>
    </citation>
    <scope>NUCLEOTIDE SEQUENCE [LARGE SCALE GENOMIC DNA]</scope>
    <source>
        <strain evidence="2">Pr102</strain>
    </source>
</reference>
<dbReference type="Gene3D" id="3.30.420.10">
    <property type="entry name" value="Ribonuclease H-like superfamily/Ribonuclease H"/>
    <property type="match status" value="1"/>
</dbReference>
<organism evidence="1 2">
    <name type="scientific">Phytophthora ramorum</name>
    <name type="common">Sudden oak death agent</name>
    <dbReference type="NCBI Taxonomy" id="164328"/>
    <lineage>
        <taxon>Eukaryota</taxon>
        <taxon>Sar</taxon>
        <taxon>Stramenopiles</taxon>
        <taxon>Oomycota</taxon>
        <taxon>Peronosporomycetes</taxon>
        <taxon>Peronosporales</taxon>
        <taxon>Peronosporaceae</taxon>
        <taxon>Phytophthora</taxon>
    </lineage>
</organism>
<dbReference type="VEuPathDB" id="FungiDB:KRP23_1967"/>
<dbReference type="EnsemblProtists" id="Phyra77270">
    <property type="protein sequence ID" value="Phyra77270"/>
    <property type="gene ID" value="Phyra77270"/>
</dbReference>
<dbReference type="GO" id="GO:0003676">
    <property type="term" value="F:nucleic acid binding"/>
    <property type="evidence" value="ECO:0007669"/>
    <property type="project" value="InterPro"/>
</dbReference>
<dbReference type="Proteomes" id="UP000005238">
    <property type="component" value="Unassembled WGS sequence"/>
</dbReference>
<dbReference type="InterPro" id="IPR036397">
    <property type="entry name" value="RNaseH_sf"/>
</dbReference>
<protein>
    <recommendedName>
        <fullName evidence="3">Transposase Tc1-like domain-containing protein</fullName>
    </recommendedName>
</protein>
<dbReference type="PANTHER" id="PTHR47169">
    <property type="entry name" value="OS01G0541250 PROTEIN"/>
    <property type="match status" value="1"/>
</dbReference>
<dbReference type="HOGENOM" id="CLU_118335_0_0_1"/>
<proteinExistence type="predicted"/>
<accession>H3GLK1</accession>
<evidence type="ECO:0000313" key="2">
    <source>
        <dbReference type="Proteomes" id="UP000005238"/>
    </source>
</evidence>
<dbReference type="InParanoid" id="H3GLK1"/>
<dbReference type="EMBL" id="DS566020">
    <property type="status" value="NOT_ANNOTATED_CDS"/>
    <property type="molecule type" value="Genomic_DNA"/>
</dbReference>
<evidence type="ECO:0008006" key="3">
    <source>
        <dbReference type="Google" id="ProtNLM"/>
    </source>
</evidence>
<evidence type="ECO:0000313" key="1">
    <source>
        <dbReference type="EnsemblProtists" id="Phyra77270"/>
    </source>
</evidence>
<reference evidence="1" key="2">
    <citation type="submission" date="2015-06" db="UniProtKB">
        <authorList>
            <consortium name="EnsemblProtists"/>
        </authorList>
    </citation>
    <scope>IDENTIFICATION</scope>
    <source>
        <strain evidence="1">Pr102</strain>
    </source>
</reference>
<dbReference type="VEuPathDB" id="FungiDB:KRP22_13458"/>
<dbReference type="AlphaFoldDB" id="H3GLK1"/>
<name>H3GLK1_PHYRM</name>